<dbReference type="PANTHER" id="PTHR43316">
    <property type="entry name" value="HYDROLASE, HALOACID DELAHOGENASE-RELATED"/>
    <property type="match status" value="1"/>
</dbReference>
<evidence type="ECO:0000313" key="4">
    <source>
        <dbReference type="Proteomes" id="UP001198565"/>
    </source>
</evidence>
<dbReference type="RefSeq" id="WP_222973053.1">
    <property type="nucleotide sequence ID" value="NZ_JAINVZ010000001.1"/>
</dbReference>
<dbReference type="Proteomes" id="UP001198565">
    <property type="component" value="Unassembled WGS sequence"/>
</dbReference>
<dbReference type="InterPro" id="IPR006328">
    <property type="entry name" value="2-HAD"/>
</dbReference>
<proteinExistence type="inferred from homology"/>
<reference evidence="3 4" key="1">
    <citation type="submission" date="2021-08" db="EMBL/GenBank/DDBJ databases">
        <title>Streptomyces sp. PTM05 isolated from lichen.</title>
        <authorList>
            <person name="Somphong A."/>
            <person name="Phongsopitanun W."/>
            <person name="Tanasupawat S."/>
        </authorList>
    </citation>
    <scope>NUCLEOTIDE SEQUENCE [LARGE SCALE GENOMIC DNA]</scope>
    <source>
        <strain evidence="3 4">Ptm05</strain>
    </source>
</reference>
<dbReference type="Pfam" id="PF00702">
    <property type="entry name" value="Hydrolase"/>
    <property type="match status" value="1"/>
</dbReference>
<dbReference type="SUPFAM" id="SSF56784">
    <property type="entry name" value="HAD-like"/>
    <property type="match status" value="1"/>
</dbReference>
<name>A0ABS7QJW2_9ACTN</name>
<dbReference type="InterPro" id="IPR023198">
    <property type="entry name" value="PGP-like_dom2"/>
</dbReference>
<comment type="similarity">
    <text evidence="1">Belongs to the HAD-like hydrolase superfamily. S-2-haloalkanoic acid dehalogenase family.</text>
</comment>
<dbReference type="EMBL" id="JAINVZ010000001">
    <property type="protein sequence ID" value="MBY8883453.1"/>
    <property type="molecule type" value="Genomic_DNA"/>
</dbReference>
<sequence length="232" mass="24255">MALPGPHVILFDVNGTLSDPAPLAGRFRAVGAPAHLAEAWLSALLRDGIAATAAGGYADFLALAHDEARTVLSGLPRPPADLDGAVDHVLAGFAALEPHADVPEGVLALHSAGFRLATLSNGPAAVAERLLGRAGLADRFEAMLSVESTRQWKPAPRAYLDAVEHLGVAPGEALMVAVHPWDVDGARRAGLHAAWLHRDGAEFPRVLTRPSLVADDLRTLADRLTEGLTRAG</sequence>
<keyword evidence="4" id="KW-1185">Reference proteome</keyword>
<dbReference type="NCBIfam" id="TIGR01493">
    <property type="entry name" value="HAD-SF-IA-v2"/>
    <property type="match status" value="1"/>
</dbReference>
<dbReference type="InterPro" id="IPR051540">
    <property type="entry name" value="S-2-haloacid_dehalogenase"/>
</dbReference>
<evidence type="ECO:0000313" key="3">
    <source>
        <dbReference type="EMBL" id="MBY8883453.1"/>
    </source>
</evidence>
<dbReference type="PANTHER" id="PTHR43316:SF3">
    <property type="entry name" value="HALOACID DEHALOGENASE, TYPE II (AFU_ORTHOLOGUE AFUA_2G07750)-RELATED"/>
    <property type="match status" value="1"/>
</dbReference>
<evidence type="ECO:0000256" key="2">
    <source>
        <dbReference type="ARBA" id="ARBA00022801"/>
    </source>
</evidence>
<accession>A0ABS7QJW2</accession>
<comment type="caution">
    <text evidence="3">The sequence shown here is derived from an EMBL/GenBank/DDBJ whole genome shotgun (WGS) entry which is preliminary data.</text>
</comment>
<dbReference type="PRINTS" id="PR00413">
    <property type="entry name" value="HADHALOGNASE"/>
</dbReference>
<dbReference type="InterPro" id="IPR006439">
    <property type="entry name" value="HAD-SF_hydro_IA"/>
</dbReference>
<dbReference type="Gene3D" id="1.10.150.240">
    <property type="entry name" value="Putative phosphatase, domain 2"/>
    <property type="match status" value="1"/>
</dbReference>
<dbReference type="SFLD" id="SFLDG01129">
    <property type="entry name" value="C1.5:_HAD__Beta-PGM__Phosphata"/>
    <property type="match status" value="1"/>
</dbReference>
<evidence type="ECO:0000256" key="1">
    <source>
        <dbReference type="ARBA" id="ARBA00008106"/>
    </source>
</evidence>
<dbReference type="SFLD" id="SFLDS00003">
    <property type="entry name" value="Haloacid_Dehalogenase"/>
    <property type="match status" value="1"/>
</dbReference>
<dbReference type="Gene3D" id="3.40.50.1000">
    <property type="entry name" value="HAD superfamily/HAD-like"/>
    <property type="match status" value="1"/>
</dbReference>
<protein>
    <submittedName>
        <fullName evidence="3">Haloacid dehalogenase type II</fullName>
    </submittedName>
</protein>
<dbReference type="InterPro" id="IPR023214">
    <property type="entry name" value="HAD_sf"/>
</dbReference>
<organism evidence="3 4">
    <name type="scientific">Streptantibioticus parmotrematis</name>
    <dbReference type="NCBI Taxonomy" id="2873249"/>
    <lineage>
        <taxon>Bacteria</taxon>
        <taxon>Bacillati</taxon>
        <taxon>Actinomycetota</taxon>
        <taxon>Actinomycetes</taxon>
        <taxon>Kitasatosporales</taxon>
        <taxon>Streptomycetaceae</taxon>
        <taxon>Streptantibioticus</taxon>
    </lineage>
</organism>
<gene>
    <name evidence="3" type="ORF">K7472_01160</name>
</gene>
<dbReference type="InterPro" id="IPR036412">
    <property type="entry name" value="HAD-like_sf"/>
</dbReference>
<keyword evidence="2" id="KW-0378">Hydrolase</keyword>
<dbReference type="NCBIfam" id="TIGR01428">
    <property type="entry name" value="HAD_type_II"/>
    <property type="match status" value="1"/>
</dbReference>